<dbReference type="WBParaSite" id="ES5_v2.g14971.t1">
    <property type="protein sequence ID" value="ES5_v2.g14971.t1"/>
    <property type="gene ID" value="ES5_v2.g14971"/>
</dbReference>
<organism evidence="1 2">
    <name type="scientific">Panagrolaimus sp. ES5</name>
    <dbReference type="NCBI Taxonomy" id="591445"/>
    <lineage>
        <taxon>Eukaryota</taxon>
        <taxon>Metazoa</taxon>
        <taxon>Ecdysozoa</taxon>
        <taxon>Nematoda</taxon>
        <taxon>Chromadorea</taxon>
        <taxon>Rhabditida</taxon>
        <taxon>Tylenchina</taxon>
        <taxon>Panagrolaimomorpha</taxon>
        <taxon>Panagrolaimoidea</taxon>
        <taxon>Panagrolaimidae</taxon>
        <taxon>Panagrolaimus</taxon>
    </lineage>
</organism>
<dbReference type="Proteomes" id="UP000887579">
    <property type="component" value="Unplaced"/>
</dbReference>
<evidence type="ECO:0000313" key="1">
    <source>
        <dbReference type="Proteomes" id="UP000887579"/>
    </source>
</evidence>
<sequence>MLSATRQKRDLQELPAAENPEPQDLPADPNYVEPGDLPKVDAGQTSTVAGTATVAVQPAAAAAALPAQQKEEKNDSNHAKKAGNEERGSEKEKETISTAATTKKTEESKNDFKKSDGKGTDKEEKGKSTAPSEKTNESDGKEQVKEDKKNTAGKEKPAAAIPEKTEEPKKDVKKPDEKEEVKEDKKNMEGNEKPAAATPEKTEESKKDIKKPDGKEEVKEEKKTAIAKQNEGSKNKEATKNDAQVAIPVVEAKDAIAATAPTKDNKNVQQLNFRADVSTKPISFESTANPEKVKDTVKEEKKVPASEALINTDGKSETVVAAGTITGPPLATTSPQAELGIPPLSKEGIEFFKQQELIQQLVDEKPPSAPLSSGFDSQPLDEKTQGLEYNKDEKVSLPNQSKPFLLSHPPLSGIVEPQMYEQIPELVTKEISRNPEISQVYFNWWKERERFEIQSYDPNVQEIILSPQLGYVLGYKQGSVLRPGTRAPYPPDLNGGVTQFGIYTRDLTENVIVGNDFTSLLRIVTVKSKPGEMDEQLYDSPMYVKVASRDISNICIEIRGMDGRLIPFAFGPVIITLHFKKLLY</sequence>
<reference evidence="2" key="1">
    <citation type="submission" date="2022-11" db="UniProtKB">
        <authorList>
            <consortium name="WormBaseParasite"/>
        </authorList>
    </citation>
    <scope>IDENTIFICATION</scope>
</reference>
<accession>A0AC34FCW6</accession>
<name>A0AC34FCW6_9BILA</name>
<evidence type="ECO:0000313" key="2">
    <source>
        <dbReference type="WBParaSite" id="ES5_v2.g14971.t1"/>
    </source>
</evidence>
<protein>
    <submittedName>
        <fullName evidence="2">Uncharacterized protein</fullName>
    </submittedName>
</protein>
<proteinExistence type="predicted"/>